<sequence>MPAPIVTYAVVQAASATVSAAINTYLNAPPRPSFHADNGQETLYDEENWARVLDIQEILCLVQPFIDAVQNLDLEQITRATTPELRGQGRRLDEQTADAPPPYDVTSLPADPEAFLKEQSYLIIRTTKRLMETLQVASGGPSASSGRAWNMHVMVSVETGLDVLQLYRQTTRTMSNSPPGSLLYEYLMAMGLYDTDLLRRVGDLFRPVKLHFPDGHTLPLSYQLRLPAAKRYLDIGSAKKSDGGGSNGWKTFAVATGILVAGSLIGGAAYSGYKTYRYFTESSPLGASESCSISKAGACGARISFVPVAIPHEAGDKSCEEKDIRFGMKVHVVASARQLKDKQIATVRIVHPEERYRSQSLGRSIRVRDRIMLQEEGTGTLLSRKKVSDDDWEVDFGLSDDTLWTILMPM</sequence>
<reference evidence="2 3" key="1">
    <citation type="journal article" date="2017" name="Genome Announc.">
        <title>Genome sequence of the saprophytic ascomycete Epicoccum nigrum ICMP 19927 strain isolated from New Zealand.</title>
        <authorList>
            <person name="Fokin M."/>
            <person name="Fleetwood D."/>
            <person name="Weir B.S."/>
            <person name="Villas-Boas S.G."/>
        </authorList>
    </citation>
    <scope>NUCLEOTIDE SEQUENCE [LARGE SCALE GENOMIC DNA]</scope>
    <source>
        <strain evidence="2 3">ICMP 19927</strain>
    </source>
</reference>
<dbReference type="AlphaFoldDB" id="A0A1Y2M947"/>
<evidence type="ECO:0000313" key="3">
    <source>
        <dbReference type="Proteomes" id="UP000193240"/>
    </source>
</evidence>
<keyword evidence="3" id="KW-1185">Reference proteome</keyword>
<accession>A0A1Y2M947</accession>
<dbReference type="Proteomes" id="UP000193240">
    <property type="component" value="Unassembled WGS sequence"/>
</dbReference>
<dbReference type="InParanoid" id="A0A1Y2M947"/>
<organism evidence="2 3">
    <name type="scientific">Epicoccum nigrum</name>
    <name type="common">Soil fungus</name>
    <name type="synonym">Epicoccum purpurascens</name>
    <dbReference type="NCBI Taxonomy" id="105696"/>
    <lineage>
        <taxon>Eukaryota</taxon>
        <taxon>Fungi</taxon>
        <taxon>Dikarya</taxon>
        <taxon>Ascomycota</taxon>
        <taxon>Pezizomycotina</taxon>
        <taxon>Dothideomycetes</taxon>
        <taxon>Pleosporomycetidae</taxon>
        <taxon>Pleosporales</taxon>
        <taxon>Pleosporineae</taxon>
        <taxon>Didymellaceae</taxon>
        <taxon>Epicoccum</taxon>
    </lineage>
</organism>
<evidence type="ECO:0000256" key="1">
    <source>
        <dbReference type="SAM" id="MobiDB-lite"/>
    </source>
</evidence>
<feature type="region of interest" description="Disordered" evidence="1">
    <location>
        <begin position="85"/>
        <end position="109"/>
    </location>
</feature>
<protein>
    <submittedName>
        <fullName evidence="2">Uncharacterized protein</fullName>
    </submittedName>
</protein>
<evidence type="ECO:0000313" key="2">
    <source>
        <dbReference type="EMBL" id="OSS52620.1"/>
    </source>
</evidence>
<gene>
    <name evidence="2" type="ORF">B5807_01867</name>
</gene>
<proteinExistence type="predicted"/>
<name>A0A1Y2M947_EPING</name>
<dbReference type="EMBL" id="KZ107839">
    <property type="protein sequence ID" value="OSS52620.1"/>
    <property type="molecule type" value="Genomic_DNA"/>
</dbReference>